<dbReference type="InterPro" id="IPR009057">
    <property type="entry name" value="Homeodomain-like_sf"/>
</dbReference>
<dbReference type="SUPFAM" id="SSF46689">
    <property type="entry name" value="Homeodomain-like"/>
    <property type="match status" value="1"/>
</dbReference>
<reference evidence="4 5" key="1">
    <citation type="submission" date="2016-09" db="EMBL/GenBank/DDBJ databases">
        <title>Photobacterium proteolyticum sp. nov. a protease producing bacterium isolated from ocean sediments of Laizhou Bay.</title>
        <authorList>
            <person name="Li Y."/>
        </authorList>
    </citation>
    <scope>NUCLEOTIDE SEQUENCE [LARGE SCALE GENOMIC DNA]</scope>
    <source>
        <strain evidence="4 5">13-12</strain>
    </source>
</reference>
<feature type="domain" description="HTH tetR-type" evidence="3">
    <location>
        <begin position="6"/>
        <end position="66"/>
    </location>
</feature>
<dbReference type="GO" id="GO:0003677">
    <property type="term" value="F:DNA binding"/>
    <property type="evidence" value="ECO:0007669"/>
    <property type="project" value="UniProtKB-UniRule"/>
</dbReference>
<dbReference type="InterPro" id="IPR001647">
    <property type="entry name" value="HTH_TetR"/>
</dbReference>
<organism evidence="4 5">
    <name type="scientific">Photobacterium proteolyticum</name>
    <dbReference type="NCBI Taxonomy" id="1903952"/>
    <lineage>
        <taxon>Bacteria</taxon>
        <taxon>Pseudomonadati</taxon>
        <taxon>Pseudomonadota</taxon>
        <taxon>Gammaproteobacteria</taxon>
        <taxon>Vibrionales</taxon>
        <taxon>Vibrionaceae</taxon>
        <taxon>Photobacterium</taxon>
    </lineage>
</organism>
<dbReference type="PRINTS" id="PR00455">
    <property type="entry name" value="HTHTETR"/>
</dbReference>
<comment type="caution">
    <text evidence="4">The sequence shown here is derived from an EMBL/GenBank/DDBJ whole genome shotgun (WGS) entry which is preliminary data.</text>
</comment>
<sequence>MSRIREKNQELIIQVACQLFAEQGYAATKVADIAKAADVPKPNIYYYFKAKDNLYRAVLESVTQPLLEASRPVEELDDPAEALSEYIKTKLRISRDHPYASKAFANEVMTGAKYLPDDIADKLHSQSQMIIAKFESWIERGAMARVSPQHLMFTIWAATQTYADFSWQICKVMDKEQLDEQDFANAAEFLTHLVINGCKLEQPE</sequence>
<keyword evidence="1 2" id="KW-0238">DNA-binding</keyword>
<dbReference type="RefSeq" id="WP_075766408.1">
    <property type="nucleotide sequence ID" value="NZ_MJIL01000087.1"/>
</dbReference>
<gene>
    <name evidence="4" type="ORF">BIT28_21510</name>
</gene>
<accession>A0A1Q9GFU9</accession>
<evidence type="ECO:0000256" key="1">
    <source>
        <dbReference type="ARBA" id="ARBA00023125"/>
    </source>
</evidence>
<dbReference type="PROSITE" id="PS50977">
    <property type="entry name" value="HTH_TETR_2"/>
    <property type="match status" value="1"/>
</dbReference>
<proteinExistence type="predicted"/>
<dbReference type="EMBL" id="MJIL01000087">
    <property type="protein sequence ID" value="OLQ73312.1"/>
    <property type="molecule type" value="Genomic_DNA"/>
</dbReference>
<name>A0A1Q9GFU9_9GAMM</name>
<dbReference type="STRING" id="1903952.BIT28_21510"/>
<dbReference type="Pfam" id="PF08362">
    <property type="entry name" value="TetR_C_3"/>
    <property type="match status" value="1"/>
</dbReference>
<dbReference type="Pfam" id="PF00440">
    <property type="entry name" value="TetR_N"/>
    <property type="match status" value="1"/>
</dbReference>
<evidence type="ECO:0000256" key="2">
    <source>
        <dbReference type="PROSITE-ProRule" id="PRU00335"/>
    </source>
</evidence>
<dbReference type="InterPro" id="IPR050109">
    <property type="entry name" value="HTH-type_TetR-like_transc_reg"/>
</dbReference>
<dbReference type="InterPro" id="IPR036271">
    <property type="entry name" value="Tet_transcr_reg_TetR-rel_C_sf"/>
</dbReference>
<evidence type="ECO:0000313" key="5">
    <source>
        <dbReference type="Proteomes" id="UP000186905"/>
    </source>
</evidence>
<evidence type="ECO:0000259" key="3">
    <source>
        <dbReference type="PROSITE" id="PS50977"/>
    </source>
</evidence>
<dbReference type="Gene3D" id="1.10.357.10">
    <property type="entry name" value="Tetracycline Repressor, domain 2"/>
    <property type="match status" value="1"/>
</dbReference>
<evidence type="ECO:0000313" key="4">
    <source>
        <dbReference type="EMBL" id="OLQ73312.1"/>
    </source>
</evidence>
<keyword evidence="5" id="KW-1185">Reference proteome</keyword>
<dbReference type="OrthoDB" id="6860332at2"/>
<dbReference type="SUPFAM" id="SSF48498">
    <property type="entry name" value="Tetracyclin repressor-like, C-terminal domain"/>
    <property type="match status" value="1"/>
</dbReference>
<dbReference type="Gene3D" id="1.10.10.60">
    <property type="entry name" value="Homeodomain-like"/>
    <property type="match status" value="1"/>
</dbReference>
<dbReference type="PANTHER" id="PTHR30328:SF54">
    <property type="entry name" value="HTH-TYPE TRANSCRIPTIONAL REPRESSOR SCO4008"/>
    <property type="match status" value="1"/>
</dbReference>
<protein>
    <submittedName>
        <fullName evidence="4">TetR family transcriptional regulator</fullName>
    </submittedName>
</protein>
<dbReference type="AlphaFoldDB" id="A0A1Q9GFU9"/>
<dbReference type="Proteomes" id="UP000186905">
    <property type="component" value="Unassembled WGS sequence"/>
</dbReference>
<feature type="DNA-binding region" description="H-T-H motif" evidence="2">
    <location>
        <begin position="29"/>
        <end position="48"/>
    </location>
</feature>
<dbReference type="GO" id="GO:0045892">
    <property type="term" value="P:negative regulation of DNA-templated transcription"/>
    <property type="evidence" value="ECO:0007669"/>
    <property type="project" value="InterPro"/>
</dbReference>
<dbReference type="PANTHER" id="PTHR30328">
    <property type="entry name" value="TRANSCRIPTIONAL REPRESSOR"/>
    <property type="match status" value="1"/>
</dbReference>
<dbReference type="InterPro" id="IPR013573">
    <property type="entry name" value="Tscrpt_reg_YcdC_C"/>
</dbReference>